<keyword evidence="4 9" id="KW-0067">ATP-binding</keyword>
<evidence type="ECO:0000256" key="2">
    <source>
        <dbReference type="ARBA" id="ARBA00022598"/>
    </source>
</evidence>
<accession>A0A1F5EK98</accession>
<evidence type="ECO:0000256" key="4">
    <source>
        <dbReference type="ARBA" id="ARBA00022840"/>
    </source>
</evidence>
<comment type="caution">
    <text evidence="12">The sequence shown here is derived from an EMBL/GenBank/DDBJ whole genome shotgun (WGS) entry which is preliminary data.</text>
</comment>
<keyword evidence="3 9" id="KW-0547">Nucleotide-binding</keyword>
<evidence type="ECO:0000256" key="3">
    <source>
        <dbReference type="ARBA" id="ARBA00022741"/>
    </source>
</evidence>
<comment type="similarity">
    <text evidence="9">Belongs to the class-I aminoacyl-tRNA synthetase family. TyrS type 2 subfamily.</text>
</comment>
<evidence type="ECO:0000313" key="13">
    <source>
        <dbReference type="Proteomes" id="UP000176451"/>
    </source>
</evidence>
<keyword evidence="6 9" id="KW-0648">Protein biosynthesis</keyword>
<dbReference type="GO" id="GO:0003723">
    <property type="term" value="F:RNA binding"/>
    <property type="evidence" value="ECO:0007669"/>
    <property type="project" value="UniProtKB-KW"/>
</dbReference>
<dbReference type="NCBIfam" id="TIGR00234">
    <property type="entry name" value="tyrS"/>
    <property type="match status" value="1"/>
</dbReference>
<keyword evidence="5 10" id="KW-0694">RNA-binding</keyword>
<dbReference type="Gene3D" id="1.10.240.10">
    <property type="entry name" value="Tyrosyl-Transfer RNA Synthetase"/>
    <property type="match status" value="1"/>
</dbReference>
<dbReference type="InterPro" id="IPR024088">
    <property type="entry name" value="Tyr-tRNA-ligase_bac-type"/>
</dbReference>
<dbReference type="SUPFAM" id="SSF52374">
    <property type="entry name" value="Nucleotidylyl transferase"/>
    <property type="match status" value="1"/>
</dbReference>
<keyword evidence="7 9" id="KW-0030">Aminoacyl-tRNA synthetase</keyword>
<dbReference type="HAMAP" id="MF_02007">
    <property type="entry name" value="Tyr_tRNA_synth_type2"/>
    <property type="match status" value="1"/>
</dbReference>
<dbReference type="EC" id="6.1.1.1" evidence="9"/>
<dbReference type="CDD" id="cd00805">
    <property type="entry name" value="TyrRS_core"/>
    <property type="match status" value="1"/>
</dbReference>
<dbReference type="InterPro" id="IPR014729">
    <property type="entry name" value="Rossmann-like_a/b/a_fold"/>
</dbReference>
<organism evidence="12 13">
    <name type="scientific">Candidatus Berkelbacteria bacterium RIFCSPHIGHO2_12_FULL_36_9</name>
    <dbReference type="NCBI Taxonomy" id="1797469"/>
    <lineage>
        <taxon>Bacteria</taxon>
        <taxon>Candidatus Berkelbacteria</taxon>
    </lineage>
</organism>
<evidence type="ECO:0000256" key="10">
    <source>
        <dbReference type="PROSITE-ProRule" id="PRU00182"/>
    </source>
</evidence>
<dbReference type="EMBL" id="MEZV01000008">
    <property type="protein sequence ID" value="OGD67832.1"/>
    <property type="molecule type" value="Genomic_DNA"/>
</dbReference>
<dbReference type="Gene3D" id="3.40.50.620">
    <property type="entry name" value="HUPs"/>
    <property type="match status" value="1"/>
</dbReference>
<dbReference type="InterPro" id="IPR036986">
    <property type="entry name" value="S4_RNA-bd_sf"/>
</dbReference>
<evidence type="ECO:0000259" key="11">
    <source>
        <dbReference type="SMART" id="SM00363"/>
    </source>
</evidence>
<comment type="subunit">
    <text evidence="9">Homodimer.</text>
</comment>
<dbReference type="InterPro" id="IPR002942">
    <property type="entry name" value="S4_RNA-bd"/>
</dbReference>
<evidence type="ECO:0000313" key="12">
    <source>
        <dbReference type="EMBL" id="OGD67832.1"/>
    </source>
</evidence>
<feature type="short sequence motif" description="'KMSKS' region" evidence="9">
    <location>
        <begin position="228"/>
        <end position="232"/>
    </location>
</feature>
<evidence type="ECO:0000256" key="9">
    <source>
        <dbReference type="HAMAP-Rule" id="MF_02007"/>
    </source>
</evidence>
<reference evidence="12 13" key="1">
    <citation type="journal article" date="2016" name="Nat. Commun.">
        <title>Thousands of microbial genomes shed light on interconnected biogeochemical processes in an aquifer system.</title>
        <authorList>
            <person name="Anantharaman K."/>
            <person name="Brown C.T."/>
            <person name="Hug L.A."/>
            <person name="Sharon I."/>
            <person name="Castelle C.J."/>
            <person name="Probst A.J."/>
            <person name="Thomas B.C."/>
            <person name="Singh A."/>
            <person name="Wilkins M.J."/>
            <person name="Karaoz U."/>
            <person name="Brodie E.L."/>
            <person name="Williams K.H."/>
            <person name="Hubbard S.S."/>
            <person name="Banfield J.F."/>
        </authorList>
    </citation>
    <scope>NUCLEOTIDE SEQUENCE [LARGE SCALE GENOMIC DNA]</scope>
</reference>
<protein>
    <recommendedName>
        <fullName evidence="9">Tyrosine--tRNA ligase</fullName>
        <ecNumber evidence="9">6.1.1.1</ecNumber>
    </recommendedName>
    <alternativeName>
        <fullName evidence="9">Tyrosyl-tRNA synthetase</fullName>
        <shortName evidence="9">TyrRS</shortName>
    </alternativeName>
</protein>
<evidence type="ECO:0000256" key="6">
    <source>
        <dbReference type="ARBA" id="ARBA00022917"/>
    </source>
</evidence>
<dbReference type="GO" id="GO:0004831">
    <property type="term" value="F:tyrosine-tRNA ligase activity"/>
    <property type="evidence" value="ECO:0007669"/>
    <property type="project" value="UniProtKB-UniRule"/>
</dbReference>
<dbReference type="GO" id="GO:0005524">
    <property type="term" value="F:ATP binding"/>
    <property type="evidence" value="ECO:0007669"/>
    <property type="project" value="UniProtKB-UniRule"/>
</dbReference>
<comment type="function">
    <text evidence="9">Catalyzes the attachment of tyrosine to tRNA(Tyr) in a two-step reaction: tyrosine is first activated by ATP to form Tyr-AMP and then transferred to the acceptor end of tRNA(Tyr).</text>
</comment>
<sequence>MENKSMDKYKELLTRGVEEIIGQDELGKKLKSGKKIRVKFGIDPTSSDLHLGHGVCFHKLKEFQELGHKIILIIGDFTARIGDPSGRSATRKWLSKKEVVKNMKSYLDQLSKIVDIDDAEIRYNGQWYDKSKVDFVMELGMKVTIARILERDDFQKRLKAGQDISFQEVSYPLLQGYDSVVVKSDIEIGGTDQKFNMLMGRDIQRKYDQSPQSVMTMPLLIGLDGTKKMSKSYNNYIGINEEPNIMYGKVMSIPDELVPQYFELAARTTGKEFEKIKKDAKDPKKIRDLKAELAREIVTLYHGVEEAQVAEEEFNRVFRDKKYPMDMPEVKISNLRCEDLPQMLFDLKLVSSKSEARRLIEQGAVKIDKAVISDPTANICFHDKMVIQVGKLKFVRVRI</sequence>
<dbReference type="STRING" id="1797469.A3F08_02810"/>
<evidence type="ECO:0000256" key="7">
    <source>
        <dbReference type="ARBA" id="ARBA00023146"/>
    </source>
</evidence>
<dbReference type="InterPro" id="IPR002305">
    <property type="entry name" value="aa-tRNA-synth_Ic"/>
</dbReference>
<dbReference type="PANTHER" id="PTHR11766">
    <property type="entry name" value="TYROSYL-TRNA SYNTHETASE"/>
    <property type="match status" value="1"/>
</dbReference>
<evidence type="ECO:0000256" key="1">
    <source>
        <dbReference type="ARBA" id="ARBA00022490"/>
    </source>
</evidence>
<feature type="binding site" evidence="9">
    <location>
        <position position="231"/>
    </location>
    <ligand>
        <name>ATP</name>
        <dbReference type="ChEBI" id="CHEBI:30616"/>
    </ligand>
</feature>
<dbReference type="AlphaFoldDB" id="A0A1F5EK98"/>
<dbReference type="GO" id="GO:0006437">
    <property type="term" value="P:tyrosyl-tRNA aminoacylation"/>
    <property type="evidence" value="ECO:0007669"/>
    <property type="project" value="UniProtKB-UniRule"/>
</dbReference>
<dbReference type="PROSITE" id="PS50889">
    <property type="entry name" value="S4"/>
    <property type="match status" value="1"/>
</dbReference>
<dbReference type="GO" id="GO:0005829">
    <property type="term" value="C:cytosol"/>
    <property type="evidence" value="ECO:0007669"/>
    <property type="project" value="TreeGrafter"/>
</dbReference>
<dbReference type="SMART" id="SM00363">
    <property type="entry name" value="S4"/>
    <property type="match status" value="1"/>
</dbReference>
<dbReference type="SUPFAM" id="SSF55174">
    <property type="entry name" value="Alpha-L RNA-binding motif"/>
    <property type="match status" value="1"/>
</dbReference>
<feature type="short sequence motif" description="'HIGH' region" evidence="9">
    <location>
        <begin position="44"/>
        <end position="53"/>
    </location>
</feature>
<keyword evidence="2 9" id="KW-0436">Ligase</keyword>
<dbReference type="CDD" id="cd00165">
    <property type="entry name" value="S4"/>
    <property type="match status" value="1"/>
</dbReference>
<name>A0A1F5EK98_9BACT</name>
<proteinExistence type="inferred from homology"/>
<dbReference type="PRINTS" id="PR01040">
    <property type="entry name" value="TRNASYNTHTYR"/>
</dbReference>
<dbReference type="Proteomes" id="UP000176451">
    <property type="component" value="Unassembled WGS sequence"/>
</dbReference>
<dbReference type="InterPro" id="IPR002307">
    <property type="entry name" value="Tyr-tRNA-ligase"/>
</dbReference>
<evidence type="ECO:0000256" key="5">
    <source>
        <dbReference type="ARBA" id="ARBA00022884"/>
    </source>
</evidence>
<feature type="domain" description="RNA-binding S4" evidence="11">
    <location>
        <begin position="338"/>
        <end position="396"/>
    </location>
</feature>
<dbReference type="Pfam" id="PF00579">
    <property type="entry name" value="tRNA-synt_1b"/>
    <property type="match status" value="1"/>
</dbReference>
<comment type="subcellular location">
    <subcellularLocation>
        <location evidence="9">Cytoplasm</location>
    </subcellularLocation>
</comment>
<keyword evidence="1 9" id="KW-0963">Cytoplasm</keyword>
<comment type="catalytic activity">
    <reaction evidence="8 9">
        <text>tRNA(Tyr) + L-tyrosine + ATP = L-tyrosyl-tRNA(Tyr) + AMP + diphosphate + H(+)</text>
        <dbReference type="Rhea" id="RHEA:10220"/>
        <dbReference type="Rhea" id="RHEA-COMP:9706"/>
        <dbReference type="Rhea" id="RHEA-COMP:9707"/>
        <dbReference type="ChEBI" id="CHEBI:15378"/>
        <dbReference type="ChEBI" id="CHEBI:30616"/>
        <dbReference type="ChEBI" id="CHEBI:33019"/>
        <dbReference type="ChEBI" id="CHEBI:58315"/>
        <dbReference type="ChEBI" id="CHEBI:78442"/>
        <dbReference type="ChEBI" id="CHEBI:78536"/>
        <dbReference type="ChEBI" id="CHEBI:456215"/>
        <dbReference type="EC" id="6.1.1.1"/>
    </reaction>
</comment>
<dbReference type="PANTHER" id="PTHR11766:SF1">
    <property type="entry name" value="TYROSINE--TRNA LIGASE"/>
    <property type="match status" value="1"/>
</dbReference>
<gene>
    <name evidence="9" type="primary">tyrS</name>
    <name evidence="12" type="ORF">A3F08_02810</name>
</gene>
<evidence type="ECO:0000256" key="8">
    <source>
        <dbReference type="ARBA" id="ARBA00048248"/>
    </source>
</evidence>
<dbReference type="Pfam" id="PF01479">
    <property type="entry name" value="S4"/>
    <property type="match status" value="1"/>
</dbReference>
<dbReference type="InterPro" id="IPR024108">
    <property type="entry name" value="Tyr-tRNA-ligase_bac_2"/>
</dbReference>
<dbReference type="Gene3D" id="3.10.290.10">
    <property type="entry name" value="RNA-binding S4 domain"/>
    <property type="match status" value="1"/>
</dbReference>